<dbReference type="InterPro" id="IPR027303">
    <property type="entry name" value="Gln_synth_gly_rich_site"/>
</dbReference>
<reference evidence="7" key="1">
    <citation type="journal article" date="2014" name="Int. J. Syst. Evol. Microbiol.">
        <title>Complete genome sequence of Corynebacterium casei LMG S-19264T (=DSM 44701T), isolated from a smear-ripened cheese.</title>
        <authorList>
            <consortium name="US DOE Joint Genome Institute (JGI-PGF)"/>
            <person name="Walter F."/>
            <person name="Albersmeier A."/>
            <person name="Kalinowski J."/>
            <person name="Ruckert C."/>
        </authorList>
    </citation>
    <scope>NUCLEOTIDE SEQUENCE</scope>
    <source>
        <strain evidence="7">KCTC 22169</strain>
    </source>
</reference>
<keyword evidence="3" id="KW-0460">Magnesium</keyword>
<dbReference type="InterPro" id="IPR036651">
    <property type="entry name" value="Gln_synt_N_sf"/>
</dbReference>
<dbReference type="Pfam" id="PF00120">
    <property type="entry name" value="Gln-synt_C"/>
    <property type="match status" value="1"/>
</dbReference>
<evidence type="ECO:0000256" key="5">
    <source>
        <dbReference type="RuleBase" id="RU000384"/>
    </source>
</evidence>
<comment type="caution">
    <text evidence="7">The sequence shown here is derived from an EMBL/GenBank/DDBJ whole genome shotgun (WGS) entry which is preliminary data.</text>
</comment>
<evidence type="ECO:0000313" key="7">
    <source>
        <dbReference type="EMBL" id="GGX76143.1"/>
    </source>
</evidence>
<dbReference type="SUPFAM" id="SSF55931">
    <property type="entry name" value="Glutamine synthetase/guanido kinase"/>
    <property type="match status" value="1"/>
</dbReference>
<keyword evidence="8" id="KW-1185">Reference proteome</keyword>
<dbReference type="Proteomes" id="UP000626148">
    <property type="component" value="Unassembled WGS sequence"/>
</dbReference>
<dbReference type="InterPro" id="IPR008146">
    <property type="entry name" value="Gln_synth_cat_dom"/>
</dbReference>
<dbReference type="InterPro" id="IPR014746">
    <property type="entry name" value="Gln_synth/guanido_kin_cat_dom"/>
</dbReference>
<evidence type="ECO:0000256" key="3">
    <source>
        <dbReference type="ARBA" id="ARBA00022842"/>
    </source>
</evidence>
<gene>
    <name evidence="7" type="primary">spuI</name>
    <name evidence="7" type="ORF">GCM10007392_48880</name>
</gene>
<name>A0A918KVN2_9GAMM</name>
<dbReference type="SMART" id="SM01230">
    <property type="entry name" value="Gln-synt_C"/>
    <property type="match status" value="1"/>
</dbReference>
<dbReference type="PANTHER" id="PTHR43785">
    <property type="entry name" value="GAMMA-GLUTAMYLPUTRESCINE SYNTHETASE"/>
    <property type="match status" value="1"/>
</dbReference>
<evidence type="ECO:0000256" key="2">
    <source>
        <dbReference type="ARBA" id="ARBA00022598"/>
    </source>
</evidence>
<accession>A0A918KVN2</accession>
<evidence type="ECO:0000259" key="6">
    <source>
        <dbReference type="PROSITE" id="PS51987"/>
    </source>
</evidence>
<dbReference type="GO" id="GO:0004356">
    <property type="term" value="F:glutamine synthetase activity"/>
    <property type="evidence" value="ECO:0007669"/>
    <property type="project" value="InterPro"/>
</dbReference>
<dbReference type="EMBL" id="BMXR01000025">
    <property type="protein sequence ID" value="GGX76143.1"/>
    <property type="molecule type" value="Genomic_DNA"/>
</dbReference>
<dbReference type="AlphaFoldDB" id="A0A918KVN2"/>
<evidence type="ECO:0000256" key="4">
    <source>
        <dbReference type="PROSITE-ProRule" id="PRU01331"/>
    </source>
</evidence>
<evidence type="ECO:0000256" key="1">
    <source>
        <dbReference type="ARBA" id="ARBA00001946"/>
    </source>
</evidence>
<dbReference type="GO" id="GO:0006542">
    <property type="term" value="P:glutamine biosynthetic process"/>
    <property type="evidence" value="ECO:0007669"/>
    <property type="project" value="InterPro"/>
</dbReference>
<dbReference type="PANTHER" id="PTHR43785:SF12">
    <property type="entry name" value="TYPE-1 GLUTAMINE SYNTHETASE 2"/>
    <property type="match status" value="1"/>
</dbReference>
<comment type="similarity">
    <text evidence="4 5">Belongs to the glutamine synthetase family.</text>
</comment>
<sequence>MAHPEVSAFLQQHPHITTVELLVSDLNGVIRGKRIERDLLDKVYDQGFYLPGSVMALDATGTTVEETGLGAEEGDRDRLCLPIPGTLTIVPWQGEDRAQALFSMFETDGETPFAMDPRQVLVRANERFRALGYTPGIAVEMEFYLIDLERDPNGGLQPPVSPTSGRRMSSKQVYSMDDLDDYDFFITDVIETAHAQNIPADTVITEYAPGQFEVNLNHCDDPLAAADHAVLLKRVIAQVARKWEMEATFMAKPYIDEAGSGMHIHLSLMDQHGTNIFASDDPEQNPNMRWAMGGLIAMADGVQALLCPSINSYRRLAPDAFAPTSKTWGYDNRTLALRIPSGGVEATRIEHRISGADTNPYLAVAAVLAGVTEGIQNKIEPPDPVEGNAYEQIHPTIADNPRDALRALEKDDRIKEWFGADFVEMYSICKWSEVRLFEHQITPLEYELLLPYL</sequence>
<proteinExistence type="inferred from homology"/>
<reference evidence="7" key="2">
    <citation type="submission" date="2020-09" db="EMBL/GenBank/DDBJ databases">
        <authorList>
            <person name="Sun Q."/>
            <person name="Kim S."/>
        </authorList>
    </citation>
    <scope>NUCLEOTIDE SEQUENCE</scope>
    <source>
        <strain evidence="7">KCTC 22169</strain>
    </source>
</reference>
<dbReference type="Gene3D" id="3.10.20.70">
    <property type="entry name" value="Glutamine synthetase, N-terminal domain"/>
    <property type="match status" value="1"/>
</dbReference>
<protein>
    <submittedName>
        <fullName evidence="7">Glutamine synthetase</fullName>
    </submittedName>
</protein>
<dbReference type="PROSITE" id="PS00181">
    <property type="entry name" value="GLNA_ATP"/>
    <property type="match status" value="1"/>
</dbReference>
<dbReference type="RefSeq" id="WP_189613812.1">
    <property type="nucleotide sequence ID" value="NZ_BMXR01000025.1"/>
</dbReference>
<dbReference type="PROSITE" id="PS51987">
    <property type="entry name" value="GS_CATALYTIC"/>
    <property type="match status" value="1"/>
</dbReference>
<organism evidence="7 8">
    <name type="scientific">Saccharospirillum salsuginis</name>
    <dbReference type="NCBI Taxonomy" id="418750"/>
    <lineage>
        <taxon>Bacteria</taxon>
        <taxon>Pseudomonadati</taxon>
        <taxon>Pseudomonadota</taxon>
        <taxon>Gammaproteobacteria</taxon>
        <taxon>Oceanospirillales</taxon>
        <taxon>Saccharospirillaceae</taxon>
        <taxon>Saccharospirillum</taxon>
    </lineage>
</organism>
<dbReference type="SUPFAM" id="SSF54368">
    <property type="entry name" value="Glutamine synthetase, N-terminal domain"/>
    <property type="match status" value="1"/>
</dbReference>
<keyword evidence="2" id="KW-0436">Ligase</keyword>
<dbReference type="Gene3D" id="3.30.590.10">
    <property type="entry name" value="Glutamine synthetase/guanido kinase, catalytic domain"/>
    <property type="match status" value="1"/>
</dbReference>
<feature type="domain" description="GS catalytic" evidence="6">
    <location>
        <begin position="117"/>
        <end position="453"/>
    </location>
</feature>
<dbReference type="GO" id="GO:0006598">
    <property type="term" value="P:polyamine catabolic process"/>
    <property type="evidence" value="ECO:0007669"/>
    <property type="project" value="TreeGrafter"/>
</dbReference>
<evidence type="ECO:0000313" key="8">
    <source>
        <dbReference type="Proteomes" id="UP000626148"/>
    </source>
</evidence>
<comment type="cofactor">
    <cofactor evidence="1">
        <name>Mg(2+)</name>
        <dbReference type="ChEBI" id="CHEBI:18420"/>
    </cofactor>
</comment>